<comment type="caution">
    <text evidence="2">The sequence shown here is derived from an EMBL/GenBank/DDBJ whole genome shotgun (WGS) entry which is preliminary data.</text>
</comment>
<dbReference type="EMBL" id="BSPQ01000001">
    <property type="protein sequence ID" value="GLS89667.1"/>
    <property type="molecule type" value="Genomic_DNA"/>
</dbReference>
<dbReference type="Gene3D" id="2.40.50.100">
    <property type="match status" value="1"/>
</dbReference>
<keyword evidence="3" id="KW-1185">Reference proteome</keyword>
<gene>
    <name evidence="2" type="ORF">GCM10007916_07340</name>
</gene>
<dbReference type="Proteomes" id="UP001157353">
    <property type="component" value="Unassembled WGS sequence"/>
</dbReference>
<dbReference type="Gene3D" id="2.40.420.20">
    <property type="match status" value="1"/>
</dbReference>
<keyword evidence="1" id="KW-0175">Coiled coil</keyword>
<dbReference type="PANTHER" id="PTHR30469:SF12">
    <property type="entry name" value="MULTIDRUG RESISTANCE PROTEIN MDTA"/>
    <property type="match status" value="1"/>
</dbReference>
<evidence type="ECO:0000313" key="3">
    <source>
        <dbReference type="Proteomes" id="UP001157353"/>
    </source>
</evidence>
<organism evidence="2 3">
    <name type="scientific">Psychromonas marina</name>
    <dbReference type="NCBI Taxonomy" id="88364"/>
    <lineage>
        <taxon>Bacteria</taxon>
        <taxon>Pseudomonadati</taxon>
        <taxon>Pseudomonadota</taxon>
        <taxon>Gammaproteobacteria</taxon>
        <taxon>Alteromonadales</taxon>
        <taxon>Psychromonadaceae</taxon>
        <taxon>Psychromonas</taxon>
    </lineage>
</organism>
<dbReference type="RefSeq" id="WP_284202779.1">
    <property type="nucleotide sequence ID" value="NZ_BSPQ01000001.1"/>
</dbReference>
<dbReference type="Gene3D" id="1.10.287.470">
    <property type="entry name" value="Helix hairpin bin"/>
    <property type="match status" value="1"/>
</dbReference>
<name>A0ABQ6DX69_9GAMM</name>
<protein>
    <submittedName>
        <fullName evidence="2">Acriflavin resistance protein</fullName>
    </submittedName>
</protein>
<dbReference type="PANTHER" id="PTHR30469">
    <property type="entry name" value="MULTIDRUG RESISTANCE PROTEIN MDTA"/>
    <property type="match status" value="1"/>
</dbReference>
<dbReference type="SUPFAM" id="SSF111369">
    <property type="entry name" value="HlyD-like secretion proteins"/>
    <property type="match status" value="2"/>
</dbReference>
<evidence type="ECO:0000256" key="1">
    <source>
        <dbReference type="SAM" id="Coils"/>
    </source>
</evidence>
<dbReference type="Gene3D" id="2.40.30.170">
    <property type="match status" value="1"/>
</dbReference>
<reference evidence="3" key="1">
    <citation type="journal article" date="2019" name="Int. J. Syst. Evol. Microbiol.">
        <title>The Global Catalogue of Microorganisms (GCM) 10K type strain sequencing project: providing services to taxonomists for standard genome sequencing and annotation.</title>
        <authorList>
            <consortium name="The Broad Institute Genomics Platform"/>
            <consortium name="The Broad Institute Genome Sequencing Center for Infectious Disease"/>
            <person name="Wu L."/>
            <person name="Ma J."/>
        </authorList>
    </citation>
    <scope>NUCLEOTIDE SEQUENCE [LARGE SCALE GENOMIC DNA]</scope>
    <source>
        <strain evidence="3">NBRC 103166</strain>
    </source>
</reference>
<accession>A0ABQ6DX69</accession>
<proteinExistence type="predicted"/>
<sequence length="441" mass="48858">MIIPKKRFLILGIIAGIAVLVFSVLSKSSPEVLPNFDKARLVDVIPLTASNSAPEIIAYGRVEPKHSWQAIAEVSGKVTYRHPELESGRLLKAGTLVLKIDPLEYQLKQSQAQANLNMANAQLKRLDQEQSNLITSLDIEKQKLTLEEQEYQRKLELKKKSLISNSEVEAQNQSLLIQTKLVQDLSSSLKLLPDDKKVAQAQVNINQALLDDAQRQLDNTQIVLPFDARIAAVSIEQAQAVSMGSTMFEAQQLGTVVIKAELSLKDAESLMLSVQSKKSHDGNLPDIEKLGLVANIELQMGSKLHQWPATLTRIADNINPDQATIGFYLEVQQDIKGHDLTDKPPLTKGMFVSARLQGFNSQQFVISEQALHGEHIYIMDSENKLSIRKVAVNFRNNLGVAITGDFKQQERLIVNDLIPAIPGMSLKLTQDTPVNANEEAK</sequence>
<feature type="coiled-coil region" evidence="1">
    <location>
        <begin position="109"/>
        <end position="161"/>
    </location>
</feature>
<evidence type="ECO:0000313" key="2">
    <source>
        <dbReference type="EMBL" id="GLS89667.1"/>
    </source>
</evidence>